<reference evidence="8 9" key="1">
    <citation type="journal article" date="2013" name="Genome Biol. Evol.">
        <title>Complete genomes of two dipteran-associated spiroplasmas provided insights into the origin, dynamics, and impacts of viral invasion in spiroplasma.</title>
        <authorList>
            <person name="Ku C."/>
            <person name="Lo W.S."/>
            <person name="Chen L.L."/>
            <person name="Kuo C.H."/>
        </authorList>
    </citation>
    <scope>NUCLEOTIDE SEQUENCE [LARGE SCALE GENOMIC DNA]</scope>
    <source>
        <strain evidence="8">EA-1</strain>
    </source>
</reference>
<dbReference type="Gene3D" id="3.20.20.100">
    <property type="entry name" value="NADP-dependent oxidoreductase domain"/>
    <property type="match status" value="1"/>
</dbReference>
<dbReference type="FunFam" id="3.20.20.100:FF:000002">
    <property type="entry name" value="2,5-diketo-D-gluconic acid reductase A"/>
    <property type="match status" value="1"/>
</dbReference>
<evidence type="ECO:0000256" key="3">
    <source>
        <dbReference type="ARBA" id="ARBA00023002"/>
    </source>
</evidence>
<evidence type="ECO:0000256" key="2">
    <source>
        <dbReference type="ARBA" id="ARBA00022857"/>
    </source>
</evidence>
<keyword evidence="9" id="KW-1185">Reference proteome</keyword>
<name>R4UJU7_9MOLU</name>
<dbReference type="eggNOG" id="COG0656">
    <property type="taxonomic scope" value="Bacteria"/>
</dbReference>
<dbReference type="InterPro" id="IPR036812">
    <property type="entry name" value="NAD(P)_OxRdtase_dom_sf"/>
</dbReference>
<dbReference type="OrthoDB" id="9804790at2"/>
<sequence>MPAILTKKITLNNGVEMPMIGYGTYLVTDQAKGLAAITHAINYGYQLIDTADIYHNHQLVREAIKNSNQPRENLFITTKIWITNKNPEIVKADIDRILAELGTDYLDLVLVHWPLPDGVMIYQTLEEIYQTGKIRAIGVSNFMIDQLKTLLEQTTIVPVVNQVELHPQLPLLELQEFCQKHNIVLESWQTIMKGKVSDLPYLQTLAAKYNVDAPAIALKWALQRGIIVIPKSETLTRIESNVQQLENFELSAEEITAINDLGPTLRLGPDPYHFVG</sequence>
<feature type="binding site" evidence="5">
    <location>
        <position position="112"/>
    </location>
    <ligand>
        <name>substrate</name>
    </ligand>
</feature>
<dbReference type="HOGENOM" id="CLU_023205_0_3_14"/>
<dbReference type="Proteomes" id="UP000013963">
    <property type="component" value="Chromosome"/>
</dbReference>
<dbReference type="PIRSF" id="PIRSF000097">
    <property type="entry name" value="AKR"/>
    <property type="match status" value="1"/>
</dbReference>
<dbReference type="InterPro" id="IPR018170">
    <property type="entry name" value="Aldo/ket_reductase_CS"/>
</dbReference>
<dbReference type="STRING" id="1276229.SSYRP_v1c08410"/>
<dbReference type="RefSeq" id="WP_016341071.1">
    <property type="nucleotide sequence ID" value="NC_021284.1"/>
</dbReference>
<protein>
    <submittedName>
        <fullName evidence="8">Aldo/keto reductase</fullName>
    </submittedName>
</protein>
<dbReference type="InterPro" id="IPR020471">
    <property type="entry name" value="AKR"/>
</dbReference>
<dbReference type="CDD" id="cd19071">
    <property type="entry name" value="AKR_AKR1-5-like"/>
    <property type="match status" value="1"/>
</dbReference>
<feature type="active site" description="Proton donor" evidence="4">
    <location>
        <position position="54"/>
    </location>
</feature>
<dbReference type="PANTHER" id="PTHR43827">
    <property type="entry name" value="2,5-DIKETO-D-GLUCONIC ACID REDUCTASE"/>
    <property type="match status" value="1"/>
</dbReference>
<dbReference type="EMBL" id="CP005078">
    <property type="protein sequence ID" value="AGM26430.1"/>
    <property type="molecule type" value="Genomic_DNA"/>
</dbReference>
<dbReference type="PATRIC" id="fig|1276229.3.peg.836"/>
<feature type="domain" description="NADP-dependent oxidoreductase" evidence="7">
    <location>
        <begin position="20"/>
        <end position="261"/>
    </location>
</feature>
<dbReference type="GO" id="GO:0016616">
    <property type="term" value="F:oxidoreductase activity, acting on the CH-OH group of donors, NAD or NADP as acceptor"/>
    <property type="evidence" value="ECO:0007669"/>
    <property type="project" value="UniProtKB-ARBA"/>
</dbReference>
<dbReference type="AlphaFoldDB" id="R4UJU7"/>
<feature type="site" description="Lowers pKa of active site Tyr" evidence="6">
    <location>
        <position position="79"/>
    </location>
</feature>
<accession>R4UJU7</accession>
<dbReference type="SUPFAM" id="SSF51430">
    <property type="entry name" value="NAD(P)-linked oxidoreductase"/>
    <property type="match status" value="1"/>
</dbReference>
<proteinExistence type="inferred from homology"/>
<dbReference type="Pfam" id="PF00248">
    <property type="entry name" value="Aldo_ket_red"/>
    <property type="match status" value="1"/>
</dbReference>
<keyword evidence="3" id="KW-0560">Oxidoreductase</keyword>
<evidence type="ECO:0000256" key="4">
    <source>
        <dbReference type="PIRSR" id="PIRSR000097-1"/>
    </source>
</evidence>
<organism evidence="8 9">
    <name type="scientific">Spiroplasma syrphidicola EA-1</name>
    <dbReference type="NCBI Taxonomy" id="1276229"/>
    <lineage>
        <taxon>Bacteria</taxon>
        <taxon>Bacillati</taxon>
        <taxon>Mycoplasmatota</taxon>
        <taxon>Mollicutes</taxon>
        <taxon>Entomoplasmatales</taxon>
        <taxon>Spiroplasmataceae</taxon>
        <taxon>Spiroplasma</taxon>
    </lineage>
</organism>
<keyword evidence="2" id="KW-0521">NADP</keyword>
<dbReference type="PANTHER" id="PTHR43827:SF3">
    <property type="entry name" value="NADP-DEPENDENT OXIDOREDUCTASE DOMAIN-CONTAINING PROTEIN"/>
    <property type="match status" value="1"/>
</dbReference>
<dbReference type="PROSITE" id="PS00062">
    <property type="entry name" value="ALDOKETO_REDUCTASE_2"/>
    <property type="match status" value="1"/>
</dbReference>
<comment type="similarity">
    <text evidence="1">Belongs to the aldo/keto reductase family.</text>
</comment>
<dbReference type="KEGG" id="ssyr:SSYRP_v1c08410"/>
<gene>
    <name evidence="8" type="ORF">SSYRP_v1c08410</name>
</gene>
<evidence type="ECO:0000256" key="1">
    <source>
        <dbReference type="ARBA" id="ARBA00007905"/>
    </source>
</evidence>
<dbReference type="PRINTS" id="PR00069">
    <property type="entry name" value="ALDKETRDTASE"/>
</dbReference>
<evidence type="ECO:0000259" key="7">
    <source>
        <dbReference type="Pfam" id="PF00248"/>
    </source>
</evidence>
<evidence type="ECO:0000313" key="8">
    <source>
        <dbReference type="EMBL" id="AGM26430.1"/>
    </source>
</evidence>
<dbReference type="InterPro" id="IPR023210">
    <property type="entry name" value="NADP_OxRdtase_dom"/>
</dbReference>
<evidence type="ECO:0000256" key="5">
    <source>
        <dbReference type="PIRSR" id="PIRSR000097-2"/>
    </source>
</evidence>
<evidence type="ECO:0000256" key="6">
    <source>
        <dbReference type="PIRSR" id="PIRSR000097-3"/>
    </source>
</evidence>
<evidence type="ECO:0000313" key="9">
    <source>
        <dbReference type="Proteomes" id="UP000013963"/>
    </source>
</evidence>